<dbReference type="SMART" id="SM00418">
    <property type="entry name" value="HTH_ARSR"/>
    <property type="match status" value="1"/>
</dbReference>
<dbReference type="InterPro" id="IPR036390">
    <property type="entry name" value="WH_DNA-bd_sf"/>
</dbReference>
<dbReference type="EMBL" id="CP042295">
    <property type="protein sequence ID" value="QDY86620.1"/>
    <property type="molecule type" value="Genomic_DNA"/>
</dbReference>
<dbReference type="Pfam" id="PF01022">
    <property type="entry name" value="HTH_5"/>
    <property type="match status" value="1"/>
</dbReference>
<dbReference type="RefSeq" id="WP_146367777.1">
    <property type="nucleotide sequence ID" value="NZ_CP041664.1"/>
</dbReference>
<evidence type="ECO:0000313" key="2">
    <source>
        <dbReference type="Proteomes" id="UP000318927"/>
    </source>
</evidence>
<evidence type="ECO:0000313" key="1">
    <source>
        <dbReference type="EMBL" id="QDY86620.1"/>
    </source>
</evidence>
<dbReference type="Proteomes" id="UP000318927">
    <property type="component" value="Chromosome"/>
</dbReference>
<sequence length="115" mass="13681">MIKLEDFFKVCSSKINLELLIHLYLCEENECNVQSLVELTGQKQANISKHFMYLRKLKLVESFKNGANVFYKLNPEFKKTYSKYLDHISLDPDYSKFACECIDWNNVKREIIHNH</sequence>
<dbReference type="GO" id="GO:0003700">
    <property type="term" value="F:DNA-binding transcription factor activity"/>
    <property type="evidence" value="ECO:0007669"/>
    <property type="project" value="InterPro"/>
</dbReference>
<dbReference type="Gene3D" id="1.10.10.10">
    <property type="entry name" value="Winged helix-like DNA-binding domain superfamily/Winged helix DNA-binding domain"/>
    <property type="match status" value="1"/>
</dbReference>
<protein>
    <submittedName>
        <fullName evidence="1">Helix-turn-helix transcriptional regulator</fullName>
    </submittedName>
</protein>
<organism evidence="1 2">
    <name type="scientific">Mycoplasma anserisalpingitidis</name>
    <dbReference type="NCBI Taxonomy" id="519450"/>
    <lineage>
        <taxon>Bacteria</taxon>
        <taxon>Bacillati</taxon>
        <taxon>Mycoplasmatota</taxon>
        <taxon>Mollicutes</taxon>
        <taxon>Mycoplasmataceae</taxon>
        <taxon>Mycoplasma</taxon>
    </lineage>
</organism>
<dbReference type="AlphaFoldDB" id="A0A5B8JWM5"/>
<dbReference type="InterPro" id="IPR036388">
    <property type="entry name" value="WH-like_DNA-bd_sf"/>
</dbReference>
<name>A0A5B8JWM5_9MOLU</name>
<keyword evidence="2" id="KW-1185">Reference proteome</keyword>
<accession>A0A5B8JWM5</accession>
<dbReference type="OrthoDB" id="398785at2"/>
<dbReference type="KEGG" id="mans:FRW55_00345"/>
<dbReference type="InterPro" id="IPR001845">
    <property type="entry name" value="HTH_ArsR_DNA-bd_dom"/>
</dbReference>
<dbReference type="CDD" id="cd00090">
    <property type="entry name" value="HTH_ARSR"/>
    <property type="match status" value="1"/>
</dbReference>
<proteinExistence type="predicted"/>
<reference evidence="1 2" key="1">
    <citation type="journal article" date="2019" name="Microbiol. Resour. Announc.">
        <title>Complete Genome Sequences of Three Mycoplasma anserisalpingitis (Mycoplasma sp. 1220) Strains.</title>
        <authorList>
            <person name="Grozner D."/>
            <person name="Forro B."/>
            <person name="Kovacs A.B."/>
            <person name="Marton S."/>
            <person name="Banyai K."/>
            <person name="Kreizinger Z."/>
            <person name="Sulyok K.M."/>
            <person name="Gyuranecz M."/>
        </authorList>
    </citation>
    <scope>NUCLEOTIDE SEQUENCE [LARGE SCALE GENOMIC DNA]</scope>
    <source>
        <strain evidence="1 2">ATCC:BAA-2147</strain>
    </source>
</reference>
<dbReference type="InterPro" id="IPR011991">
    <property type="entry name" value="ArsR-like_HTH"/>
</dbReference>
<gene>
    <name evidence="1" type="ORF">FRW55_00345</name>
</gene>
<dbReference type="PROSITE" id="PS50987">
    <property type="entry name" value="HTH_ARSR_2"/>
    <property type="match status" value="1"/>
</dbReference>
<dbReference type="SUPFAM" id="SSF46785">
    <property type="entry name" value="Winged helix' DNA-binding domain"/>
    <property type="match status" value="1"/>
</dbReference>